<dbReference type="PANTHER" id="PTHR33979:SF2">
    <property type="entry name" value="PEPTIDASE M50B-LIKE-DOMAIN-CONTAINING PROTEIN"/>
    <property type="match status" value="1"/>
</dbReference>
<keyword evidence="1" id="KW-1133">Transmembrane helix</keyword>
<proteinExistence type="predicted"/>
<name>A0A7S6RCD7_9CYAN</name>
<keyword evidence="1" id="KW-0812">Transmembrane</keyword>
<feature type="transmembrane region" description="Helical" evidence="1">
    <location>
        <begin position="144"/>
        <end position="168"/>
    </location>
</feature>
<organism evidence="2 3">
    <name type="scientific">Anabaenopsis elenkinii CCIBt3563</name>
    <dbReference type="NCBI Taxonomy" id="2779889"/>
    <lineage>
        <taxon>Bacteria</taxon>
        <taxon>Bacillati</taxon>
        <taxon>Cyanobacteriota</taxon>
        <taxon>Cyanophyceae</taxon>
        <taxon>Nostocales</taxon>
        <taxon>Nodulariaceae</taxon>
        <taxon>Anabaenopsis</taxon>
    </lineage>
</organism>
<dbReference type="InterPro" id="IPR049500">
    <property type="entry name" value="Peptidase_M50B-like"/>
</dbReference>
<protein>
    <submittedName>
        <fullName evidence="2">M50 family metallopeptidase</fullName>
    </submittedName>
</protein>
<feature type="transmembrane region" description="Helical" evidence="1">
    <location>
        <begin position="20"/>
        <end position="41"/>
    </location>
</feature>
<dbReference type="AlphaFoldDB" id="A0A7S6RCD7"/>
<feature type="transmembrane region" description="Helical" evidence="1">
    <location>
        <begin position="47"/>
        <end position="74"/>
    </location>
</feature>
<evidence type="ECO:0000256" key="1">
    <source>
        <dbReference type="SAM" id="Phobius"/>
    </source>
</evidence>
<dbReference type="Proteomes" id="UP000593846">
    <property type="component" value="Chromosome"/>
</dbReference>
<keyword evidence="3" id="KW-1185">Reference proteome</keyword>
<dbReference type="Pfam" id="PF13398">
    <property type="entry name" value="Peptidase_M50B"/>
    <property type="match status" value="1"/>
</dbReference>
<evidence type="ECO:0000313" key="2">
    <source>
        <dbReference type="EMBL" id="QOV22323.1"/>
    </source>
</evidence>
<keyword evidence="1" id="KW-0472">Membrane</keyword>
<accession>A0A7S6RCD7</accession>
<dbReference type="KEGG" id="aee:IM676_16850"/>
<dbReference type="PANTHER" id="PTHR33979">
    <property type="entry name" value="OS02G0221600 PROTEIN"/>
    <property type="match status" value="1"/>
</dbReference>
<reference evidence="3" key="1">
    <citation type="submission" date="2020-10" db="EMBL/GenBank/DDBJ databases">
        <title>Genome-based taxonomic classification of the species Anabaenopsis elenkinii.</title>
        <authorList>
            <person name="Delbaje E."/>
            <person name="Andreote A.P.D."/>
            <person name="Pellegrinetti T.A."/>
            <person name="Cruz R.B."/>
            <person name="Branco L.H.Z."/>
            <person name="Fiore M.F."/>
        </authorList>
    </citation>
    <scope>NUCLEOTIDE SEQUENCE [LARGE SCALE GENOMIC DNA]</scope>
    <source>
        <strain evidence="3">CCIBt3563</strain>
    </source>
</reference>
<dbReference type="EMBL" id="CP063311">
    <property type="protein sequence ID" value="QOV22323.1"/>
    <property type="molecule type" value="Genomic_DNA"/>
</dbReference>
<dbReference type="RefSeq" id="WP_200987955.1">
    <property type="nucleotide sequence ID" value="NZ_CP063311.1"/>
</dbReference>
<sequence length="247" mass="26621">MKEPGRDFLPKLTRLAPPVVEPMGLTWLITAAVVTTLLWQVPKGDYILYPFSILATWFHEMGHGLMAMLLGGRFHQLQIFSNGSGVASYSISQALWPIGPALVAAAGPMGPPIAGAGLILASRSFTVASLSLKILGSLLLLSTLLWVGSGFGLVAIPILGLIILGISLKAPQWVQGFAIQFLGVQACVSTYHQLNYLFTYSAGPLGISDTGQMQKYLILPYWFWGGLMAIASLVILFQSLRIAYRGE</sequence>
<feature type="transmembrane region" description="Helical" evidence="1">
    <location>
        <begin position="221"/>
        <end position="244"/>
    </location>
</feature>
<gene>
    <name evidence="2" type="ORF">IM676_16850</name>
</gene>
<evidence type="ECO:0000313" key="3">
    <source>
        <dbReference type="Proteomes" id="UP000593846"/>
    </source>
</evidence>